<evidence type="ECO:0000256" key="5">
    <source>
        <dbReference type="ARBA" id="ARBA00022692"/>
    </source>
</evidence>
<evidence type="ECO:0000256" key="11">
    <source>
        <dbReference type="ARBA" id="ARBA00023180"/>
    </source>
</evidence>
<name>V4U356_CITCL</name>
<dbReference type="InterPro" id="IPR001611">
    <property type="entry name" value="Leu-rich_rpt"/>
</dbReference>
<evidence type="ECO:0000256" key="7">
    <source>
        <dbReference type="ARBA" id="ARBA00022737"/>
    </source>
</evidence>
<dbReference type="Pfam" id="PF00560">
    <property type="entry name" value="LRR_1"/>
    <property type="match status" value="7"/>
</dbReference>
<keyword evidence="9 12" id="KW-0472">Membrane</keyword>
<evidence type="ECO:0000256" key="1">
    <source>
        <dbReference type="ARBA" id="ARBA00004251"/>
    </source>
</evidence>
<dbReference type="InterPro" id="IPR046956">
    <property type="entry name" value="RLP23-like"/>
</dbReference>
<gene>
    <name evidence="15" type="ORF">CICLE_v10017561mg</name>
</gene>
<feature type="transmembrane region" description="Helical" evidence="12">
    <location>
        <begin position="802"/>
        <end position="825"/>
    </location>
</feature>
<keyword evidence="5 12" id="KW-0812">Transmembrane</keyword>
<keyword evidence="8 12" id="KW-1133">Transmembrane helix</keyword>
<comment type="subcellular location">
    <subcellularLocation>
        <location evidence="1">Cell membrane</location>
        <topology evidence="1">Single-pass type I membrane protein</topology>
    </subcellularLocation>
</comment>
<feature type="domain" description="Disease resistance R13L4/SHOC-2-like LRR" evidence="14">
    <location>
        <begin position="287"/>
        <end position="451"/>
    </location>
</feature>
<dbReference type="OMA" id="SRCNESK"/>
<feature type="non-terminal residue" evidence="15">
    <location>
        <position position="1"/>
    </location>
</feature>
<evidence type="ECO:0000313" key="15">
    <source>
        <dbReference type="EMBL" id="ESR60327.1"/>
    </source>
</evidence>
<dbReference type="FunFam" id="3.80.10.10:FF:000356">
    <property type="entry name" value="LRR receptor-like serine/threonine-protein kinase"/>
    <property type="match status" value="1"/>
</dbReference>
<feature type="domain" description="Leucine-rich repeat-containing N-terminal plant-type" evidence="13">
    <location>
        <begin position="18"/>
        <end position="53"/>
    </location>
</feature>
<dbReference type="KEGG" id="cic:CICLE_v10017561mg"/>
<proteinExistence type="inferred from homology"/>
<dbReference type="InParanoid" id="V4U356"/>
<dbReference type="FunFam" id="3.80.10.10:FF:000649">
    <property type="entry name" value="Leucine Rich Repeat family protein"/>
    <property type="match status" value="1"/>
</dbReference>
<evidence type="ECO:0000259" key="13">
    <source>
        <dbReference type="Pfam" id="PF08263"/>
    </source>
</evidence>
<dbReference type="InterPro" id="IPR013210">
    <property type="entry name" value="LRR_N_plant-typ"/>
</dbReference>
<accession>V4U356</accession>
<dbReference type="FunFam" id="3.80.10.10:FF:000041">
    <property type="entry name" value="LRR receptor-like serine/threonine-protein kinase ERECTA"/>
    <property type="match status" value="1"/>
</dbReference>
<dbReference type="Pfam" id="PF23598">
    <property type="entry name" value="LRR_14"/>
    <property type="match status" value="1"/>
</dbReference>
<evidence type="ECO:0000256" key="10">
    <source>
        <dbReference type="ARBA" id="ARBA00023170"/>
    </source>
</evidence>
<protein>
    <submittedName>
        <fullName evidence="15">Uncharacterized protein</fullName>
    </submittedName>
</protein>
<reference evidence="15 16" key="1">
    <citation type="submission" date="2013-10" db="EMBL/GenBank/DDBJ databases">
        <authorList>
            <consortium name="International Citrus Genome Consortium"/>
            <person name="Jenkins J."/>
            <person name="Schmutz J."/>
            <person name="Prochnik S."/>
            <person name="Rokhsar D."/>
            <person name="Gmitter F."/>
            <person name="Ollitrault P."/>
            <person name="Machado M."/>
            <person name="Talon M."/>
            <person name="Wincker P."/>
            <person name="Jaillon O."/>
            <person name="Morgante M."/>
        </authorList>
    </citation>
    <scope>NUCLEOTIDE SEQUENCE</scope>
    <source>
        <strain evidence="16">cv. Clemenules</strain>
    </source>
</reference>
<organism evidence="15 16">
    <name type="scientific">Citrus clementina</name>
    <name type="common">Clementine</name>
    <name type="synonym">Citrus deliciosa x Citrus sinensis</name>
    <dbReference type="NCBI Taxonomy" id="85681"/>
    <lineage>
        <taxon>Eukaryota</taxon>
        <taxon>Viridiplantae</taxon>
        <taxon>Streptophyta</taxon>
        <taxon>Embryophyta</taxon>
        <taxon>Tracheophyta</taxon>
        <taxon>Spermatophyta</taxon>
        <taxon>Magnoliopsida</taxon>
        <taxon>eudicotyledons</taxon>
        <taxon>Gunneridae</taxon>
        <taxon>Pentapetalae</taxon>
        <taxon>rosids</taxon>
        <taxon>malvids</taxon>
        <taxon>Sapindales</taxon>
        <taxon>Rutaceae</taxon>
        <taxon>Aurantioideae</taxon>
        <taxon>Citrus</taxon>
    </lineage>
</organism>
<dbReference type="SUPFAM" id="SSF52058">
    <property type="entry name" value="L domain-like"/>
    <property type="match status" value="2"/>
</dbReference>
<dbReference type="GO" id="GO:0005886">
    <property type="term" value="C:plasma membrane"/>
    <property type="evidence" value="ECO:0007669"/>
    <property type="project" value="UniProtKB-SubCell"/>
</dbReference>
<dbReference type="SUPFAM" id="SSF52047">
    <property type="entry name" value="RNI-like"/>
    <property type="match status" value="1"/>
</dbReference>
<dbReference type="PANTHER" id="PTHR48063">
    <property type="entry name" value="LRR RECEPTOR-LIKE KINASE"/>
    <property type="match status" value="1"/>
</dbReference>
<dbReference type="Gene3D" id="3.80.10.10">
    <property type="entry name" value="Ribonuclease Inhibitor"/>
    <property type="match status" value="5"/>
</dbReference>
<dbReference type="AlphaFoldDB" id="V4U356"/>
<keyword evidence="3" id="KW-1003">Cell membrane</keyword>
<dbReference type="eggNOG" id="KOG0619">
    <property type="taxonomic scope" value="Eukaryota"/>
</dbReference>
<evidence type="ECO:0000256" key="6">
    <source>
        <dbReference type="ARBA" id="ARBA00022729"/>
    </source>
</evidence>
<dbReference type="Pfam" id="PF13855">
    <property type="entry name" value="LRR_8"/>
    <property type="match status" value="1"/>
</dbReference>
<dbReference type="PANTHER" id="PTHR48063:SF81">
    <property type="entry name" value="LEUCINE-RICH REPEAT-CONTAINING N-TERMINAL PLANT-TYPE DOMAIN-CONTAINING PROTEIN"/>
    <property type="match status" value="1"/>
</dbReference>
<evidence type="ECO:0000313" key="16">
    <source>
        <dbReference type="Proteomes" id="UP000030687"/>
    </source>
</evidence>
<keyword evidence="6" id="KW-0732">Signal</keyword>
<dbReference type="FunFam" id="3.80.10.10:FF:000383">
    <property type="entry name" value="Leucine-rich repeat receptor protein kinase EMS1"/>
    <property type="match status" value="1"/>
</dbReference>
<keyword evidence="4" id="KW-0433">Leucine-rich repeat</keyword>
<dbReference type="EMBL" id="KI536312">
    <property type="protein sequence ID" value="ESR60327.1"/>
    <property type="molecule type" value="Genomic_DNA"/>
</dbReference>
<evidence type="ECO:0000256" key="4">
    <source>
        <dbReference type="ARBA" id="ARBA00022614"/>
    </source>
</evidence>
<comment type="similarity">
    <text evidence="2">Belongs to the RLP family.</text>
</comment>
<dbReference type="Pfam" id="PF08263">
    <property type="entry name" value="LRRNT_2"/>
    <property type="match status" value="1"/>
</dbReference>
<evidence type="ECO:0000256" key="3">
    <source>
        <dbReference type="ARBA" id="ARBA00022475"/>
    </source>
</evidence>
<dbReference type="InterPro" id="IPR032675">
    <property type="entry name" value="LRR_dom_sf"/>
</dbReference>
<dbReference type="Proteomes" id="UP000030687">
    <property type="component" value="Unassembled WGS sequence"/>
</dbReference>
<keyword evidence="11" id="KW-0325">Glycoprotein</keyword>
<evidence type="ECO:0000256" key="8">
    <source>
        <dbReference type="ARBA" id="ARBA00022989"/>
    </source>
</evidence>
<sequence>SFALQTVKALGSGCKEVERKALLQFRQNLADPSGRLSSWVGEDCCRWRGVSCNNRTASVIKLKLNNPFRDSFDAYEDDAGHELGGPISPSLLQLKDLKYLDLSMNNFKGFKVPEFIGSLKELRYLNLSGSFFSGTIPQSLGNLSNLLSLDLNNFLDQSNQIGLGWISGLPSLKYLNLGGADLSKAAAYWLESISMLRSLVELHLPNCNLPILPIHFPSLNFTSLQVLDLSNNGFNSTIPHWLFNITRLSSLDLNTNDLQGDIPDGFASLNSLQQLDLSGNSFLGGRLSRNLGKLCNLRTLKLSRNNFSGEVSDFIDGYLKNLRYLELWHNSFVGSIPPSIGNLTFLKELYLSSNQMNGKFPENFGQLSAVEVLDLSENQWEGIITETHFRKLSNLKELSLHKQSENISLIFNISSHWIPPFKLTFINIRSSQLGPKFPTWLRNQTELTTLVLNNVRISDTIADWFWQLDLTLDELNVAYNELSGRIPNSLGFRFPGTVDLSSNSFEGPLPLWDNSFSGPIPRDFGQKIPFLTDLDISFNSLNGSVSKSIGNLQQLLTLVISNNNLAREIPRLWSNISSLYILDVSNNSLSGEIPESIGSLLSVRFLILCNNHISGEVPPSLKNCSMMDSLDLGDNQLSGSIPAWIGESMPSFGMKVEPPDSVKYEGSLQVVLKGSEYVFYTTFYLVNLMDLSSNNLSGEMPVELTRLIHLGTLNLSRNHLVGKIPTQIGKLEWLESLDLSRNKLSGSIPPSMFQSLDDPSIYEGNLPLCGDPLPKRCSEIDGTPGDPGGDEYEEDENERDKLWLFVSMTLGFVVGFWGVCGTLIIKKSWR</sequence>
<dbReference type="InterPro" id="IPR055414">
    <property type="entry name" value="LRR_R13L4/SHOC2-like"/>
</dbReference>
<dbReference type="InterPro" id="IPR003591">
    <property type="entry name" value="Leu-rich_rpt_typical-subtyp"/>
</dbReference>
<evidence type="ECO:0000259" key="14">
    <source>
        <dbReference type="Pfam" id="PF23598"/>
    </source>
</evidence>
<evidence type="ECO:0000256" key="2">
    <source>
        <dbReference type="ARBA" id="ARBA00009592"/>
    </source>
</evidence>
<evidence type="ECO:0000256" key="12">
    <source>
        <dbReference type="SAM" id="Phobius"/>
    </source>
</evidence>
<evidence type="ECO:0000256" key="9">
    <source>
        <dbReference type="ARBA" id="ARBA00023136"/>
    </source>
</evidence>
<dbReference type="Gramene" id="ESR60327">
    <property type="protein sequence ID" value="ESR60327"/>
    <property type="gene ID" value="CICLE_v10017561mg"/>
</dbReference>
<keyword evidence="16" id="KW-1185">Reference proteome</keyword>
<dbReference type="SMART" id="SM00369">
    <property type="entry name" value="LRR_TYP"/>
    <property type="match status" value="10"/>
</dbReference>
<keyword evidence="7" id="KW-0677">Repeat</keyword>
<keyword evidence="10" id="KW-0675">Receptor</keyword>